<evidence type="ECO:0000256" key="1">
    <source>
        <dbReference type="ARBA" id="ARBA00000085"/>
    </source>
</evidence>
<feature type="domain" description="Histidine kinase" evidence="10">
    <location>
        <begin position="414"/>
        <end position="618"/>
    </location>
</feature>
<protein>
    <recommendedName>
        <fullName evidence="2">histidine kinase</fullName>
        <ecNumber evidence="2">2.7.13.3</ecNumber>
    </recommendedName>
</protein>
<dbReference type="CDD" id="cd00130">
    <property type="entry name" value="PAS"/>
    <property type="match status" value="3"/>
</dbReference>
<dbReference type="InterPro" id="IPR036097">
    <property type="entry name" value="HisK_dim/P_sf"/>
</dbReference>
<dbReference type="AlphaFoldDB" id="A0A3M8AFG5"/>
<keyword evidence="7" id="KW-0067">ATP-binding</keyword>
<dbReference type="PANTHER" id="PTHR43065:SF34">
    <property type="entry name" value="SPORULATION KINASE A"/>
    <property type="match status" value="1"/>
</dbReference>
<reference evidence="13 16" key="2">
    <citation type="submission" date="2019-06" db="EMBL/GenBank/DDBJ databases">
        <title>Whole genome shotgun sequence of Brevibacillus agri NBRC 15538.</title>
        <authorList>
            <person name="Hosoyama A."/>
            <person name="Uohara A."/>
            <person name="Ohji S."/>
            <person name="Ichikawa N."/>
        </authorList>
    </citation>
    <scope>NUCLEOTIDE SEQUENCE [LARGE SCALE GENOMIC DNA]</scope>
    <source>
        <strain evidence="13 16">NBRC 15538</strain>
    </source>
</reference>
<dbReference type="CDD" id="cd00082">
    <property type="entry name" value="HisKA"/>
    <property type="match status" value="1"/>
</dbReference>
<dbReference type="Gene3D" id="3.30.450.20">
    <property type="entry name" value="PAS domain"/>
    <property type="match status" value="3"/>
</dbReference>
<dbReference type="EMBL" id="BJOD01000050">
    <property type="protein sequence ID" value="GED27800.1"/>
    <property type="molecule type" value="Genomic_DNA"/>
</dbReference>
<dbReference type="PROSITE" id="PS50113">
    <property type="entry name" value="PAC"/>
    <property type="match status" value="3"/>
</dbReference>
<evidence type="ECO:0000313" key="13">
    <source>
        <dbReference type="EMBL" id="GED27800.1"/>
    </source>
</evidence>
<keyword evidence="8" id="KW-0749">Sporulation</keyword>
<evidence type="ECO:0000313" key="16">
    <source>
        <dbReference type="Proteomes" id="UP000317180"/>
    </source>
</evidence>
<dbReference type="NCBIfam" id="TIGR00229">
    <property type="entry name" value="sensory_box"/>
    <property type="match status" value="3"/>
</dbReference>
<dbReference type="GO" id="GO:0000155">
    <property type="term" value="F:phosphorelay sensor kinase activity"/>
    <property type="evidence" value="ECO:0007669"/>
    <property type="project" value="InterPro"/>
</dbReference>
<dbReference type="GO" id="GO:0030435">
    <property type="term" value="P:sporulation resulting in formation of a cellular spore"/>
    <property type="evidence" value="ECO:0007669"/>
    <property type="project" value="UniProtKB-KW"/>
</dbReference>
<evidence type="ECO:0000313" key="15">
    <source>
        <dbReference type="Proteomes" id="UP000276178"/>
    </source>
</evidence>
<accession>A0A3M8AFG5</accession>
<dbReference type="InterPro" id="IPR036890">
    <property type="entry name" value="HATPase_C_sf"/>
</dbReference>
<keyword evidence="4" id="KW-0808">Transferase</keyword>
<dbReference type="Pfam" id="PF02518">
    <property type="entry name" value="HATPase_c"/>
    <property type="match status" value="1"/>
</dbReference>
<keyword evidence="5" id="KW-0547">Nucleotide-binding</keyword>
<dbReference type="SMART" id="SM00086">
    <property type="entry name" value="PAC"/>
    <property type="match status" value="3"/>
</dbReference>
<dbReference type="InterPro" id="IPR003594">
    <property type="entry name" value="HATPase_dom"/>
</dbReference>
<dbReference type="GeneID" id="82809829"/>
<evidence type="ECO:0000259" key="12">
    <source>
        <dbReference type="PROSITE" id="PS50113"/>
    </source>
</evidence>
<evidence type="ECO:0000256" key="4">
    <source>
        <dbReference type="ARBA" id="ARBA00022679"/>
    </source>
</evidence>
<dbReference type="PANTHER" id="PTHR43065">
    <property type="entry name" value="SENSOR HISTIDINE KINASE"/>
    <property type="match status" value="1"/>
</dbReference>
<evidence type="ECO:0000256" key="3">
    <source>
        <dbReference type="ARBA" id="ARBA00022553"/>
    </source>
</evidence>
<evidence type="ECO:0000256" key="2">
    <source>
        <dbReference type="ARBA" id="ARBA00012438"/>
    </source>
</evidence>
<evidence type="ECO:0000256" key="5">
    <source>
        <dbReference type="ARBA" id="ARBA00022741"/>
    </source>
</evidence>
<sequence>MTDQLKPTFTWKKKHVPRQMTSLLFPDQILKAFFHYTTDAISISNMDNRIVLVNQAFEQYYGWSLEELDASPYCFIPDELVNETRQLFDAVRSMGVHLTNYETVRKRKDGTLVEVTLSATPIRDENGTIIAASCVTRDISDRKRIEKALRQTETKYRLLIDHTQDLVTIFDETLQRIYVSPSIEQQLGYSPAELVSPGSLEITHPEDFPLLLAKQREIFQTKQPVFLELRSRHKNGAWISFETRGIPMVQEDGTVKNIMFVSRNVTERKVSEAALSRIKKESKIIAEHTDDLILITDKHGEIVHLSPSYERVTGTSQHAGPMCFQCVHPEDVERVREQFHDLVRTLEPRTCEFRYRSAHGDWIVLEAKGAPILTDCGECDGFIIVSRDITERRNNELLLRQAEKLSVIGELAAGIAHEIRNPLTSLKGFIQLLKPTLSEQQMYADIMLSELDRINFIVSELLVLSKPHNVQIKSLSLVSLLENVLTLLASESNLKNIPIHTSFEYAPVISGEENQLKQVFINIVKNALEAIDGHGEIMLATSAKADQEVLITIADNGCGIPEELIPKLGDPFFTTKENGTGLGLMISSKIIKDHGGHLEIASKRNEGTTVKITLPIAHEQKGPS</sequence>
<dbReference type="InterPro" id="IPR000700">
    <property type="entry name" value="PAS-assoc_C"/>
</dbReference>
<dbReference type="InterPro" id="IPR000014">
    <property type="entry name" value="PAS"/>
</dbReference>
<gene>
    <name evidence="13" type="ORF">BAG01nite_39020</name>
    <name evidence="14" type="ORF">EB820_22470</name>
</gene>
<feature type="domain" description="PAS" evidence="11">
    <location>
        <begin position="152"/>
        <end position="222"/>
    </location>
</feature>
<dbReference type="EC" id="2.7.13.3" evidence="2"/>
<evidence type="ECO:0000256" key="7">
    <source>
        <dbReference type="ARBA" id="ARBA00022840"/>
    </source>
</evidence>
<dbReference type="InterPro" id="IPR005467">
    <property type="entry name" value="His_kinase_dom"/>
</dbReference>
<dbReference type="Pfam" id="PF00512">
    <property type="entry name" value="HisKA"/>
    <property type="match status" value="1"/>
</dbReference>
<reference evidence="14 15" key="1">
    <citation type="submission" date="2018-10" db="EMBL/GenBank/DDBJ databases">
        <title>Phylogenomics of Brevibacillus.</title>
        <authorList>
            <person name="Dunlap C."/>
        </authorList>
    </citation>
    <scope>NUCLEOTIDE SEQUENCE [LARGE SCALE GENOMIC DNA]</scope>
    <source>
        <strain evidence="14 15">NRRL NRS 1219</strain>
    </source>
</reference>
<dbReference type="EMBL" id="RHHN01000077">
    <property type="protein sequence ID" value="RNB49860.1"/>
    <property type="molecule type" value="Genomic_DNA"/>
</dbReference>
<organism evidence="14 15">
    <name type="scientific">Brevibacillus agri</name>
    <dbReference type="NCBI Taxonomy" id="51101"/>
    <lineage>
        <taxon>Bacteria</taxon>
        <taxon>Bacillati</taxon>
        <taxon>Bacillota</taxon>
        <taxon>Bacilli</taxon>
        <taxon>Bacillales</taxon>
        <taxon>Paenibacillaceae</taxon>
        <taxon>Brevibacillus</taxon>
    </lineage>
</organism>
<dbReference type="Pfam" id="PF13426">
    <property type="entry name" value="PAS_9"/>
    <property type="match status" value="1"/>
</dbReference>
<keyword evidence="6 14" id="KW-0418">Kinase</keyword>
<evidence type="ECO:0000256" key="6">
    <source>
        <dbReference type="ARBA" id="ARBA00022777"/>
    </source>
</evidence>
<dbReference type="OrthoDB" id="9815750at2"/>
<feature type="domain" description="PAC" evidence="12">
    <location>
        <begin position="225"/>
        <end position="277"/>
    </location>
</feature>
<dbReference type="PROSITE" id="PS50109">
    <property type="entry name" value="HIS_KIN"/>
    <property type="match status" value="1"/>
</dbReference>
<evidence type="ECO:0000313" key="14">
    <source>
        <dbReference type="EMBL" id="RNB49860.1"/>
    </source>
</evidence>
<evidence type="ECO:0000256" key="8">
    <source>
        <dbReference type="ARBA" id="ARBA00022969"/>
    </source>
</evidence>
<keyword evidence="3" id="KW-0597">Phosphoprotein</keyword>
<dbReference type="PROSITE" id="PS50112">
    <property type="entry name" value="PAS"/>
    <property type="match status" value="2"/>
</dbReference>
<dbReference type="SUPFAM" id="SSF47384">
    <property type="entry name" value="Homodimeric domain of signal transducing histidine kinase"/>
    <property type="match status" value="1"/>
</dbReference>
<name>A0A3M8AFG5_9BACL</name>
<dbReference type="InterPro" id="IPR001610">
    <property type="entry name" value="PAC"/>
</dbReference>
<feature type="domain" description="PAS" evidence="11">
    <location>
        <begin position="26"/>
        <end position="68"/>
    </location>
</feature>
<dbReference type="InterPro" id="IPR004358">
    <property type="entry name" value="Sig_transdc_His_kin-like_C"/>
</dbReference>
<dbReference type="Gene3D" id="3.30.565.10">
    <property type="entry name" value="Histidine kinase-like ATPase, C-terminal domain"/>
    <property type="match status" value="1"/>
</dbReference>
<feature type="domain" description="PAC" evidence="12">
    <location>
        <begin position="349"/>
        <end position="401"/>
    </location>
</feature>
<dbReference type="Proteomes" id="UP000317180">
    <property type="component" value="Unassembled WGS sequence"/>
</dbReference>
<evidence type="ECO:0000259" key="10">
    <source>
        <dbReference type="PROSITE" id="PS50109"/>
    </source>
</evidence>
<dbReference type="InterPro" id="IPR035965">
    <property type="entry name" value="PAS-like_dom_sf"/>
</dbReference>
<dbReference type="InterPro" id="IPR003661">
    <property type="entry name" value="HisK_dim/P_dom"/>
</dbReference>
<dbReference type="SUPFAM" id="SSF55874">
    <property type="entry name" value="ATPase domain of HSP90 chaperone/DNA topoisomerase II/histidine kinase"/>
    <property type="match status" value="1"/>
</dbReference>
<dbReference type="GO" id="GO:0005524">
    <property type="term" value="F:ATP binding"/>
    <property type="evidence" value="ECO:0007669"/>
    <property type="project" value="UniProtKB-KW"/>
</dbReference>
<comment type="caution">
    <text evidence="14">The sequence shown here is derived from an EMBL/GenBank/DDBJ whole genome shotgun (WGS) entry which is preliminary data.</text>
</comment>
<proteinExistence type="predicted"/>
<feature type="domain" description="PAC" evidence="12">
    <location>
        <begin position="99"/>
        <end position="151"/>
    </location>
</feature>
<dbReference type="PRINTS" id="PR00344">
    <property type="entry name" value="BCTRLSENSOR"/>
</dbReference>
<dbReference type="SMART" id="SM00387">
    <property type="entry name" value="HATPase_c"/>
    <property type="match status" value="1"/>
</dbReference>
<dbReference type="Pfam" id="PF08447">
    <property type="entry name" value="PAS_3"/>
    <property type="match status" value="2"/>
</dbReference>
<dbReference type="RefSeq" id="WP_005826920.1">
    <property type="nucleotide sequence ID" value="NZ_BJOD01000050.1"/>
</dbReference>
<evidence type="ECO:0000256" key="9">
    <source>
        <dbReference type="ARBA" id="ARBA00023012"/>
    </source>
</evidence>
<keyword evidence="9" id="KW-0902">Two-component regulatory system</keyword>
<dbReference type="SMART" id="SM00388">
    <property type="entry name" value="HisKA"/>
    <property type="match status" value="1"/>
</dbReference>
<dbReference type="SMART" id="SM00091">
    <property type="entry name" value="PAS"/>
    <property type="match status" value="3"/>
</dbReference>
<comment type="catalytic activity">
    <reaction evidence="1">
        <text>ATP + protein L-histidine = ADP + protein N-phospho-L-histidine.</text>
        <dbReference type="EC" id="2.7.13.3"/>
    </reaction>
</comment>
<evidence type="ECO:0000259" key="11">
    <source>
        <dbReference type="PROSITE" id="PS50112"/>
    </source>
</evidence>
<dbReference type="FunFam" id="1.10.287.130:FF:000040">
    <property type="entry name" value="PAS domain-containing sensor histidine kinase"/>
    <property type="match status" value="1"/>
</dbReference>
<dbReference type="SUPFAM" id="SSF55785">
    <property type="entry name" value="PYP-like sensor domain (PAS domain)"/>
    <property type="match status" value="3"/>
</dbReference>
<keyword evidence="16" id="KW-1185">Reference proteome</keyword>
<dbReference type="Proteomes" id="UP000276178">
    <property type="component" value="Unassembled WGS sequence"/>
</dbReference>
<dbReference type="Gene3D" id="1.10.287.130">
    <property type="match status" value="1"/>
</dbReference>
<dbReference type="InterPro" id="IPR013655">
    <property type="entry name" value="PAS_fold_3"/>
</dbReference>